<keyword evidence="4" id="KW-0249">Electron transport</keyword>
<dbReference type="InterPro" id="IPR007419">
    <property type="entry name" value="BFD-like_2Fe2S-bd_dom"/>
</dbReference>
<keyword evidence="6" id="KW-0411">Iron-sulfur</keyword>
<accession>A0A1T0CH03</accession>
<keyword evidence="5" id="KW-0408">Iron</keyword>
<dbReference type="STRING" id="90241.B0682_02635"/>
<evidence type="ECO:0000313" key="12">
    <source>
        <dbReference type="Proteomes" id="UP000191094"/>
    </source>
</evidence>
<dbReference type="Proteomes" id="UP000191094">
    <property type="component" value="Unassembled WGS sequence"/>
</dbReference>
<evidence type="ECO:0000256" key="9">
    <source>
        <dbReference type="ARBA" id="ARBA00046332"/>
    </source>
</evidence>
<evidence type="ECO:0000256" key="4">
    <source>
        <dbReference type="ARBA" id="ARBA00022982"/>
    </source>
</evidence>
<dbReference type="OrthoDB" id="9815350at2"/>
<evidence type="ECO:0000256" key="7">
    <source>
        <dbReference type="ARBA" id="ARBA00034078"/>
    </source>
</evidence>
<keyword evidence="1" id="KW-0813">Transport</keyword>
<dbReference type="PANTHER" id="PTHR37424">
    <property type="entry name" value="BACTERIOFERRITIN-ASSOCIATED FERREDOXIN"/>
    <property type="match status" value="1"/>
</dbReference>
<evidence type="ECO:0000313" key="11">
    <source>
        <dbReference type="EMBL" id="OOS21594.1"/>
    </source>
</evidence>
<evidence type="ECO:0000256" key="3">
    <source>
        <dbReference type="ARBA" id="ARBA00022723"/>
    </source>
</evidence>
<dbReference type="InterPro" id="IPR052371">
    <property type="entry name" value="BFD-associated_ferredoxin"/>
</dbReference>
<dbReference type="GO" id="GO:0051537">
    <property type="term" value="F:2 iron, 2 sulfur cluster binding"/>
    <property type="evidence" value="ECO:0007669"/>
    <property type="project" value="UniProtKB-KW"/>
</dbReference>
<feature type="domain" description="BFD-like [2Fe-2S]-binding" evidence="10">
    <location>
        <begin position="2"/>
        <end position="51"/>
    </location>
</feature>
<keyword evidence="2" id="KW-0001">2Fe-2S</keyword>
<evidence type="ECO:0000256" key="8">
    <source>
        <dbReference type="ARBA" id="ARBA00039386"/>
    </source>
</evidence>
<dbReference type="AlphaFoldDB" id="A0A1T0CH03"/>
<sequence length="63" mass="7021">MYVCICYDINDKTIKKAISEGHDTLGELQQHLKVATCCGCCQPMVQDLLDEHQQKLAMLAIPA</sequence>
<evidence type="ECO:0000256" key="2">
    <source>
        <dbReference type="ARBA" id="ARBA00022714"/>
    </source>
</evidence>
<gene>
    <name evidence="11" type="ORF">B0682_02635</name>
</gene>
<reference evidence="11 12" key="1">
    <citation type="submission" date="2017-02" db="EMBL/GenBank/DDBJ databases">
        <title>Draft genome sequence of Moraxella lincolnii CCUG 9405T type strain.</title>
        <authorList>
            <person name="Salva-Serra F."/>
            <person name="Engstrom-Jakobsson H."/>
            <person name="Thorell K."/>
            <person name="Jaen-Luchoro D."/>
            <person name="Gonzales-Siles L."/>
            <person name="Karlsson R."/>
            <person name="Yazdan S."/>
            <person name="Boulund F."/>
            <person name="Johnning A."/>
            <person name="Engstrand L."/>
            <person name="Kristiansson E."/>
            <person name="Moore E."/>
        </authorList>
    </citation>
    <scope>NUCLEOTIDE SEQUENCE [LARGE SCALE GENOMIC DNA]</scope>
    <source>
        <strain evidence="11 12">CCUG 9405</strain>
    </source>
</reference>
<dbReference type="Pfam" id="PF04324">
    <property type="entry name" value="Fer2_BFD"/>
    <property type="match status" value="1"/>
</dbReference>
<dbReference type="InterPro" id="IPR041854">
    <property type="entry name" value="BFD-like_2Fe2S-bd_dom_sf"/>
</dbReference>
<dbReference type="PANTHER" id="PTHR37424:SF1">
    <property type="entry name" value="BACTERIOFERRITIN-ASSOCIATED FERREDOXIN"/>
    <property type="match status" value="1"/>
</dbReference>
<comment type="caution">
    <text evidence="11">The sequence shown here is derived from an EMBL/GenBank/DDBJ whole genome shotgun (WGS) entry which is preliminary data.</text>
</comment>
<dbReference type="GO" id="GO:0046872">
    <property type="term" value="F:metal ion binding"/>
    <property type="evidence" value="ECO:0007669"/>
    <property type="project" value="UniProtKB-KW"/>
</dbReference>
<name>A0A1T0CH03_9GAMM</name>
<protein>
    <recommendedName>
        <fullName evidence="8">Bacterioferritin-associated ferredoxin</fullName>
    </recommendedName>
</protein>
<evidence type="ECO:0000259" key="10">
    <source>
        <dbReference type="Pfam" id="PF04324"/>
    </source>
</evidence>
<proteinExistence type="inferred from homology"/>
<organism evidence="11 12">
    <name type="scientific">Lwoffella lincolnii</name>
    <dbReference type="NCBI Taxonomy" id="90241"/>
    <lineage>
        <taxon>Bacteria</taxon>
        <taxon>Pseudomonadati</taxon>
        <taxon>Pseudomonadota</taxon>
        <taxon>Gammaproteobacteria</taxon>
        <taxon>Moraxellales</taxon>
        <taxon>Moraxellaceae</taxon>
        <taxon>Lwoffella</taxon>
    </lineage>
</organism>
<comment type="similarity">
    <text evidence="9">Belongs to the Bfd family.</text>
</comment>
<keyword evidence="3" id="KW-0479">Metal-binding</keyword>
<evidence type="ECO:0000256" key="1">
    <source>
        <dbReference type="ARBA" id="ARBA00022448"/>
    </source>
</evidence>
<dbReference type="EMBL" id="MUYT01000004">
    <property type="protein sequence ID" value="OOS21594.1"/>
    <property type="molecule type" value="Genomic_DNA"/>
</dbReference>
<comment type="cofactor">
    <cofactor evidence="7">
        <name>[2Fe-2S] cluster</name>
        <dbReference type="ChEBI" id="CHEBI:190135"/>
    </cofactor>
</comment>
<evidence type="ECO:0000256" key="5">
    <source>
        <dbReference type="ARBA" id="ARBA00023004"/>
    </source>
</evidence>
<dbReference type="RefSeq" id="WP_078306551.1">
    <property type="nucleotide sequence ID" value="NZ_CP147511.1"/>
</dbReference>
<keyword evidence="12" id="KW-1185">Reference proteome</keyword>
<evidence type="ECO:0000256" key="6">
    <source>
        <dbReference type="ARBA" id="ARBA00023014"/>
    </source>
</evidence>
<dbReference type="Gene3D" id="1.10.10.1100">
    <property type="entry name" value="BFD-like [2Fe-2S]-binding domain"/>
    <property type="match status" value="1"/>
</dbReference>